<gene>
    <name evidence="3" type="ORF">FHG66_20760</name>
</gene>
<evidence type="ECO:0000259" key="2">
    <source>
        <dbReference type="PROSITE" id="PS50846"/>
    </source>
</evidence>
<dbReference type="GO" id="GO:0046872">
    <property type="term" value="F:metal ion binding"/>
    <property type="evidence" value="ECO:0007669"/>
    <property type="project" value="UniProtKB-KW"/>
</dbReference>
<comment type="caution">
    <text evidence="3">The sequence shown here is derived from an EMBL/GenBank/DDBJ whole genome shotgun (WGS) entry which is preliminary data.</text>
</comment>
<dbReference type="InterPro" id="IPR036163">
    <property type="entry name" value="HMA_dom_sf"/>
</dbReference>
<dbReference type="InterPro" id="IPR017969">
    <property type="entry name" value="Heavy-metal-associated_CS"/>
</dbReference>
<dbReference type="PROSITE" id="PS50846">
    <property type="entry name" value="HMA_2"/>
    <property type="match status" value="1"/>
</dbReference>
<proteinExistence type="predicted"/>
<keyword evidence="1" id="KW-0479">Metal-binding</keyword>
<dbReference type="Gene3D" id="3.30.70.100">
    <property type="match status" value="1"/>
</dbReference>
<evidence type="ECO:0000256" key="1">
    <source>
        <dbReference type="ARBA" id="ARBA00022723"/>
    </source>
</evidence>
<protein>
    <submittedName>
        <fullName evidence="3">Heavy-metal-associated domain-containing protein</fullName>
    </submittedName>
</protein>
<dbReference type="CDD" id="cd00371">
    <property type="entry name" value="HMA"/>
    <property type="match status" value="1"/>
</dbReference>
<dbReference type="SUPFAM" id="SSF55008">
    <property type="entry name" value="HMA, heavy metal-associated domain"/>
    <property type="match status" value="1"/>
</dbReference>
<dbReference type="PROSITE" id="PS01047">
    <property type="entry name" value="HMA_1"/>
    <property type="match status" value="1"/>
</dbReference>
<keyword evidence="4" id="KW-1185">Reference proteome</keyword>
<sequence>MIRFDIPDMSCGACVRRVSKAVQGVDPAAQVEADLPTREVRIQSSADPAALRKALDDAGYPPANA</sequence>
<accession>A0A5C4MKH9</accession>
<dbReference type="Pfam" id="PF00403">
    <property type="entry name" value="HMA"/>
    <property type="match status" value="1"/>
</dbReference>
<dbReference type="EMBL" id="VDFU01000059">
    <property type="protein sequence ID" value="TNC44167.1"/>
    <property type="molecule type" value="Genomic_DNA"/>
</dbReference>
<dbReference type="Proteomes" id="UP000305887">
    <property type="component" value="Unassembled WGS sequence"/>
</dbReference>
<evidence type="ECO:0000313" key="3">
    <source>
        <dbReference type="EMBL" id="TNC44167.1"/>
    </source>
</evidence>
<dbReference type="InterPro" id="IPR006121">
    <property type="entry name" value="HMA_dom"/>
</dbReference>
<organism evidence="3 4">
    <name type="scientific">Rubellimicrobium rubrum</name>
    <dbReference type="NCBI Taxonomy" id="2585369"/>
    <lineage>
        <taxon>Bacteria</taxon>
        <taxon>Pseudomonadati</taxon>
        <taxon>Pseudomonadota</taxon>
        <taxon>Alphaproteobacteria</taxon>
        <taxon>Rhodobacterales</taxon>
        <taxon>Roseobacteraceae</taxon>
        <taxon>Rubellimicrobium</taxon>
    </lineage>
</organism>
<evidence type="ECO:0000313" key="4">
    <source>
        <dbReference type="Proteomes" id="UP000305887"/>
    </source>
</evidence>
<name>A0A5C4MKH9_9RHOB</name>
<dbReference type="OrthoDB" id="9801832at2"/>
<dbReference type="AlphaFoldDB" id="A0A5C4MKH9"/>
<dbReference type="RefSeq" id="WP_139079058.1">
    <property type="nucleotide sequence ID" value="NZ_VDFU01000059.1"/>
</dbReference>
<feature type="domain" description="HMA" evidence="2">
    <location>
        <begin position="1"/>
        <end position="63"/>
    </location>
</feature>
<reference evidence="3 4" key="1">
    <citation type="submission" date="2019-06" db="EMBL/GenBank/DDBJ databases">
        <title>YIM 131921 draft genome.</title>
        <authorList>
            <person name="Jiang L."/>
        </authorList>
    </citation>
    <scope>NUCLEOTIDE SEQUENCE [LARGE SCALE GENOMIC DNA]</scope>
    <source>
        <strain evidence="3 4">YIM 131921</strain>
    </source>
</reference>